<dbReference type="InterPro" id="IPR036890">
    <property type="entry name" value="HATPase_C_sf"/>
</dbReference>
<dbReference type="InterPro" id="IPR003594">
    <property type="entry name" value="HATPase_dom"/>
</dbReference>
<evidence type="ECO:0000256" key="7">
    <source>
        <dbReference type="ARBA" id="ARBA00023012"/>
    </source>
</evidence>
<dbReference type="PRINTS" id="PR00344">
    <property type="entry name" value="BCTRLSENSOR"/>
</dbReference>
<feature type="transmembrane region" description="Helical" evidence="8">
    <location>
        <begin position="15"/>
        <end position="34"/>
    </location>
</feature>
<dbReference type="PROSITE" id="PS50109">
    <property type="entry name" value="HIS_KIN"/>
    <property type="match status" value="1"/>
</dbReference>
<feature type="transmembrane region" description="Helical" evidence="8">
    <location>
        <begin position="54"/>
        <end position="77"/>
    </location>
</feature>
<dbReference type="PANTHER" id="PTHR43711">
    <property type="entry name" value="TWO-COMPONENT HISTIDINE KINASE"/>
    <property type="match status" value="1"/>
</dbReference>
<keyword evidence="8" id="KW-1133">Transmembrane helix</keyword>
<keyword evidence="8" id="KW-0472">Membrane</keyword>
<evidence type="ECO:0000256" key="4">
    <source>
        <dbReference type="ARBA" id="ARBA00022553"/>
    </source>
</evidence>
<keyword evidence="5" id="KW-0808">Transferase</keyword>
<dbReference type="SMART" id="SM00387">
    <property type="entry name" value="HATPase_c"/>
    <property type="match status" value="1"/>
</dbReference>
<evidence type="ECO:0000256" key="5">
    <source>
        <dbReference type="ARBA" id="ARBA00022679"/>
    </source>
</evidence>
<evidence type="ECO:0000313" key="10">
    <source>
        <dbReference type="EMBL" id="MDA0164801.1"/>
    </source>
</evidence>
<dbReference type="SUPFAM" id="SSF47384">
    <property type="entry name" value="Homodimeric domain of signal transducing histidine kinase"/>
    <property type="match status" value="1"/>
</dbReference>
<accession>A0A9X3MZZ6</accession>
<dbReference type="CDD" id="cd00075">
    <property type="entry name" value="HATPase"/>
    <property type="match status" value="1"/>
</dbReference>
<comment type="catalytic activity">
    <reaction evidence="1">
        <text>ATP + protein L-histidine = ADP + protein N-phospho-L-histidine.</text>
        <dbReference type="EC" id="2.7.13.3"/>
    </reaction>
</comment>
<dbReference type="Proteomes" id="UP001149140">
    <property type="component" value="Unassembled WGS sequence"/>
</dbReference>
<organism evidence="10 11">
    <name type="scientific">Solirubrobacter ginsenosidimutans</name>
    <dbReference type="NCBI Taxonomy" id="490573"/>
    <lineage>
        <taxon>Bacteria</taxon>
        <taxon>Bacillati</taxon>
        <taxon>Actinomycetota</taxon>
        <taxon>Thermoleophilia</taxon>
        <taxon>Solirubrobacterales</taxon>
        <taxon>Solirubrobacteraceae</taxon>
        <taxon>Solirubrobacter</taxon>
    </lineage>
</organism>
<keyword evidence="11" id="KW-1185">Reference proteome</keyword>
<dbReference type="EMBL" id="JAPDOD010000038">
    <property type="protein sequence ID" value="MDA0164801.1"/>
    <property type="molecule type" value="Genomic_DNA"/>
</dbReference>
<dbReference type="EC" id="2.7.13.3" evidence="3"/>
<dbReference type="InterPro" id="IPR005467">
    <property type="entry name" value="His_kinase_dom"/>
</dbReference>
<dbReference type="SMART" id="SM00388">
    <property type="entry name" value="HisKA"/>
    <property type="match status" value="1"/>
</dbReference>
<comment type="subcellular location">
    <subcellularLocation>
        <location evidence="2">Cell membrane</location>
    </subcellularLocation>
</comment>
<dbReference type="InterPro" id="IPR050736">
    <property type="entry name" value="Sensor_HK_Regulatory"/>
</dbReference>
<dbReference type="Pfam" id="PF02518">
    <property type="entry name" value="HATPase_c"/>
    <property type="match status" value="1"/>
</dbReference>
<name>A0A9X3MZZ6_9ACTN</name>
<dbReference type="PANTHER" id="PTHR43711:SF28">
    <property type="entry name" value="SENSOR HISTIDINE KINASE YXDK"/>
    <property type="match status" value="1"/>
</dbReference>
<evidence type="ECO:0000256" key="1">
    <source>
        <dbReference type="ARBA" id="ARBA00000085"/>
    </source>
</evidence>
<dbReference type="InterPro" id="IPR036097">
    <property type="entry name" value="HisK_dim/P_sf"/>
</dbReference>
<dbReference type="InterPro" id="IPR003661">
    <property type="entry name" value="HisK_dim/P_dom"/>
</dbReference>
<evidence type="ECO:0000256" key="3">
    <source>
        <dbReference type="ARBA" id="ARBA00012438"/>
    </source>
</evidence>
<dbReference type="GO" id="GO:0000155">
    <property type="term" value="F:phosphorelay sensor kinase activity"/>
    <property type="evidence" value="ECO:0007669"/>
    <property type="project" value="InterPro"/>
</dbReference>
<dbReference type="InterPro" id="IPR004358">
    <property type="entry name" value="Sig_transdc_His_kin-like_C"/>
</dbReference>
<evidence type="ECO:0000259" key="9">
    <source>
        <dbReference type="PROSITE" id="PS50109"/>
    </source>
</evidence>
<evidence type="ECO:0000256" key="8">
    <source>
        <dbReference type="SAM" id="Phobius"/>
    </source>
</evidence>
<dbReference type="AlphaFoldDB" id="A0A9X3MZZ6"/>
<protein>
    <recommendedName>
        <fullName evidence="3">histidine kinase</fullName>
        <ecNumber evidence="3">2.7.13.3</ecNumber>
    </recommendedName>
</protein>
<evidence type="ECO:0000256" key="6">
    <source>
        <dbReference type="ARBA" id="ARBA00022777"/>
    </source>
</evidence>
<comment type="caution">
    <text evidence="10">The sequence shown here is derived from an EMBL/GenBank/DDBJ whole genome shotgun (WGS) entry which is preliminary data.</text>
</comment>
<dbReference type="Gene3D" id="3.30.565.10">
    <property type="entry name" value="Histidine kinase-like ATPase, C-terminal domain"/>
    <property type="match status" value="1"/>
</dbReference>
<dbReference type="Pfam" id="PF00512">
    <property type="entry name" value="HisKA"/>
    <property type="match status" value="1"/>
</dbReference>
<evidence type="ECO:0000256" key="2">
    <source>
        <dbReference type="ARBA" id="ARBA00004236"/>
    </source>
</evidence>
<keyword evidence="4" id="KW-0597">Phosphoprotein</keyword>
<proteinExistence type="predicted"/>
<reference evidence="10" key="1">
    <citation type="submission" date="2022-10" db="EMBL/GenBank/DDBJ databases">
        <title>The WGS of Solirubrobacter ginsenosidimutans DSM 21036.</title>
        <authorList>
            <person name="Jiang Z."/>
        </authorList>
    </citation>
    <scope>NUCLEOTIDE SEQUENCE</scope>
    <source>
        <strain evidence="10">DSM 21036</strain>
    </source>
</reference>
<feature type="domain" description="Histidine kinase" evidence="9">
    <location>
        <begin position="129"/>
        <end position="338"/>
    </location>
</feature>
<keyword evidence="7" id="KW-0902">Two-component regulatory system</keyword>
<keyword evidence="8" id="KW-0812">Transmembrane</keyword>
<dbReference type="Gene3D" id="1.10.287.130">
    <property type="match status" value="1"/>
</dbReference>
<gene>
    <name evidence="10" type="ORF">OM076_31320</name>
</gene>
<dbReference type="SUPFAM" id="SSF55874">
    <property type="entry name" value="ATPase domain of HSP90 chaperone/DNA topoisomerase II/histidine kinase"/>
    <property type="match status" value="1"/>
</dbReference>
<evidence type="ECO:0000313" key="11">
    <source>
        <dbReference type="Proteomes" id="UP001149140"/>
    </source>
</evidence>
<dbReference type="RefSeq" id="WP_270044053.1">
    <property type="nucleotide sequence ID" value="NZ_JAPDOD010000038.1"/>
</dbReference>
<sequence length="356" mass="38558">MSDIASWTREHKLEVAWGVFAVANFVVLFTLIDYQTVPFHFVWVSLTLLYGARVWGMGMTLAVLSAVCAASAVTLGYAVSQDVVSADELTEIPLMSAMFLVMVWYARRREAALDQARRAADREREFIRDASHQLKTPLAVARGLADLLRESEPSHSRRRDIGDLVEELDRLGTIARSLVILEVAEQPDSLVRADIDVEDLVVSAVRRWSRGVQRAWRVDVTLEGTLAGDRERLDAALDAIVENAIQATGESDLVAVRAFAAGTDAIIEVTDTGVGIPADLLPRIFDRFSRGRPMPGKHGTGLGLPIAKAIVEAHGGAISARSVPGDSTTVAIRLPGLVAEPVLEPAPSDPELALDP</sequence>
<keyword evidence="6 10" id="KW-0418">Kinase</keyword>
<dbReference type="CDD" id="cd00082">
    <property type="entry name" value="HisKA"/>
    <property type="match status" value="1"/>
</dbReference>
<feature type="transmembrane region" description="Helical" evidence="8">
    <location>
        <begin position="89"/>
        <end position="107"/>
    </location>
</feature>
<dbReference type="GO" id="GO:0005886">
    <property type="term" value="C:plasma membrane"/>
    <property type="evidence" value="ECO:0007669"/>
    <property type="project" value="UniProtKB-SubCell"/>
</dbReference>